<name>A0A671P090_9TELE</name>
<dbReference type="InterPro" id="IPR036322">
    <property type="entry name" value="WD40_repeat_dom_sf"/>
</dbReference>
<feature type="compositionally biased region" description="Low complexity" evidence="4">
    <location>
        <begin position="392"/>
        <end position="431"/>
    </location>
</feature>
<feature type="compositionally biased region" description="Pro residues" evidence="4">
    <location>
        <begin position="376"/>
        <end position="391"/>
    </location>
</feature>
<dbReference type="SMART" id="SM00320">
    <property type="entry name" value="WD40"/>
    <property type="match status" value="6"/>
</dbReference>
<dbReference type="Proteomes" id="UP000472260">
    <property type="component" value="Unassembled WGS sequence"/>
</dbReference>
<protein>
    <submittedName>
        <fullName evidence="5">DDB1- and CUL4-associated factor 6-like</fullName>
    </submittedName>
</protein>
<dbReference type="GO" id="GO:0045944">
    <property type="term" value="P:positive regulation of transcription by RNA polymerase II"/>
    <property type="evidence" value="ECO:0007669"/>
    <property type="project" value="TreeGrafter"/>
</dbReference>
<feature type="region of interest" description="Disordered" evidence="4">
    <location>
        <begin position="351"/>
        <end position="452"/>
    </location>
</feature>
<evidence type="ECO:0000256" key="4">
    <source>
        <dbReference type="SAM" id="MobiDB-lite"/>
    </source>
</evidence>
<dbReference type="Gene3D" id="2.130.10.10">
    <property type="entry name" value="YVTN repeat-like/Quinoprotein amine dehydrogenase"/>
    <property type="match status" value="2"/>
</dbReference>
<keyword evidence="1 3" id="KW-0853">WD repeat</keyword>
<dbReference type="PROSITE" id="PS50096">
    <property type="entry name" value="IQ"/>
    <property type="match status" value="1"/>
</dbReference>
<feature type="repeat" description="WD" evidence="3">
    <location>
        <begin position="46"/>
        <end position="87"/>
    </location>
</feature>
<dbReference type="InterPro" id="IPR045151">
    <property type="entry name" value="DCAF8"/>
</dbReference>
<evidence type="ECO:0000313" key="6">
    <source>
        <dbReference type="Proteomes" id="UP000472260"/>
    </source>
</evidence>
<dbReference type="PANTHER" id="PTHR15574">
    <property type="entry name" value="WD REPEAT DOMAIN-CONTAINING FAMILY"/>
    <property type="match status" value="1"/>
</dbReference>
<accession>A0A671P090</accession>
<feature type="compositionally biased region" description="Basic and acidic residues" evidence="4">
    <location>
        <begin position="310"/>
        <end position="332"/>
    </location>
</feature>
<dbReference type="AlphaFoldDB" id="A0A671P090"/>
<dbReference type="GO" id="GO:0080008">
    <property type="term" value="C:Cul4-RING E3 ubiquitin ligase complex"/>
    <property type="evidence" value="ECO:0007669"/>
    <property type="project" value="TreeGrafter"/>
</dbReference>
<sequence>NTMSCSGNLIWDVRKRTIGCTDPYAVRTNYLGRREFVQRLKLEAVLSVHDGCVNTISWNDTGEYILSGSDDTNLVITNAYNRKVKTTIRSGHRANIFSAKFMPHTNDQQIVSCSGDGIIFYTHTEKSQEINRQCQFTCHYGTAYEIMTVPNDPYTFLSCGEDGTVRWFDMRMKTSCTKEDCKDDILINCRRAATSISICPLVPYYLAVGCSDSSVRIYDRRMLGTRATGNYMGRGTIGMCVRFVPAHLSTKSCRVTSLCYSEDGQEVLVSYSSDYIYLFDPKDDQARELKGPSAERREELRQPPVKRLRLRGDWSDTGPRARPESERERDGEQSPNVSLMQRMSDMLSRWFEEASEAQSSRPRPQTRPRGKTTPSSDPPPTPAAPPAPAEPLPKSISCSSSGSSSTVTAPAPSSSSSMESAASSSLLSSPDTEQRSQDEVTSPPGLGRTGTAEPVLSLHYSTEGTTTTAVLKLIFHKHYSACSTFHRRSAAARIQELFRRRKERREMEESETQNIRRPSVKMMYKGHRNSRTMIKESCFWGNNFVMSGSDCGHIFIWDRHTGEHLMLLEADNHVVNCLQPHPYDPSEQNIPKNNRRRTNKDFVIARNELMLEETRNTITVPASFMLRMLASLNHIRTDRVEGDRSEGSGQENEDEQ</sequence>
<keyword evidence="6" id="KW-1185">Reference proteome</keyword>
<dbReference type="InterPro" id="IPR001680">
    <property type="entry name" value="WD40_rpt"/>
</dbReference>
<reference evidence="5" key="1">
    <citation type="submission" date="2025-08" db="UniProtKB">
        <authorList>
            <consortium name="Ensembl"/>
        </authorList>
    </citation>
    <scope>IDENTIFICATION</scope>
</reference>
<dbReference type="PANTHER" id="PTHR15574:SF39">
    <property type="entry name" value="DDB1- AND CUL4-ASSOCIATED FACTOR 6"/>
    <property type="match status" value="1"/>
</dbReference>
<dbReference type="InterPro" id="IPR015943">
    <property type="entry name" value="WD40/YVTN_repeat-like_dom_sf"/>
</dbReference>
<dbReference type="SUPFAM" id="SSF50978">
    <property type="entry name" value="WD40 repeat-like"/>
    <property type="match status" value="1"/>
</dbReference>
<feature type="region of interest" description="Disordered" evidence="4">
    <location>
        <begin position="287"/>
        <end position="338"/>
    </location>
</feature>
<keyword evidence="2" id="KW-0677">Repeat</keyword>
<evidence type="ECO:0000256" key="3">
    <source>
        <dbReference type="PROSITE-ProRule" id="PRU00221"/>
    </source>
</evidence>
<evidence type="ECO:0000256" key="2">
    <source>
        <dbReference type="ARBA" id="ARBA00022737"/>
    </source>
</evidence>
<organism evidence="5 6">
    <name type="scientific">Sinocyclocheilus anshuiensis</name>
    <dbReference type="NCBI Taxonomy" id="1608454"/>
    <lineage>
        <taxon>Eukaryota</taxon>
        <taxon>Metazoa</taxon>
        <taxon>Chordata</taxon>
        <taxon>Craniata</taxon>
        <taxon>Vertebrata</taxon>
        <taxon>Euteleostomi</taxon>
        <taxon>Actinopterygii</taxon>
        <taxon>Neopterygii</taxon>
        <taxon>Teleostei</taxon>
        <taxon>Ostariophysi</taxon>
        <taxon>Cypriniformes</taxon>
        <taxon>Cyprinidae</taxon>
        <taxon>Cyprininae</taxon>
        <taxon>Sinocyclocheilus</taxon>
    </lineage>
</organism>
<gene>
    <name evidence="5" type="primary">LOC107695452</name>
</gene>
<evidence type="ECO:0000256" key="1">
    <source>
        <dbReference type="ARBA" id="ARBA00022574"/>
    </source>
</evidence>
<dbReference type="GO" id="GO:0005737">
    <property type="term" value="C:cytoplasm"/>
    <property type="evidence" value="ECO:0007669"/>
    <property type="project" value="TreeGrafter"/>
</dbReference>
<reference evidence="5" key="2">
    <citation type="submission" date="2025-09" db="UniProtKB">
        <authorList>
            <consortium name="Ensembl"/>
        </authorList>
    </citation>
    <scope>IDENTIFICATION</scope>
</reference>
<dbReference type="Ensembl" id="ENSSANT00000054581.1">
    <property type="protein sequence ID" value="ENSSANP00000051363.1"/>
    <property type="gene ID" value="ENSSANG00000025653.1"/>
</dbReference>
<dbReference type="Pfam" id="PF00400">
    <property type="entry name" value="WD40"/>
    <property type="match status" value="2"/>
</dbReference>
<feature type="compositionally biased region" description="Basic and acidic residues" evidence="4">
    <location>
        <begin position="287"/>
        <end position="301"/>
    </location>
</feature>
<proteinExistence type="predicted"/>
<evidence type="ECO:0000313" key="5">
    <source>
        <dbReference type="Ensembl" id="ENSSANP00000051363.1"/>
    </source>
</evidence>
<dbReference type="PROSITE" id="PS50082">
    <property type="entry name" value="WD_REPEATS_2"/>
    <property type="match status" value="1"/>
</dbReference>